<evidence type="ECO:0008006" key="3">
    <source>
        <dbReference type="Google" id="ProtNLM"/>
    </source>
</evidence>
<dbReference type="Proteomes" id="UP000233618">
    <property type="component" value="Unassembled WGS sequence"/>
</dbReference>
<protein>
    <recommendedName>
        <fullName evidence="3">FkbH domain-containing protein</fullName>
    </recommendedName>
</protein>
<dbReference type="EMBL" id="MVDE01000011">
    <property type="protein sequence ID" value="PKQ66958.1"/>
    <property type="molecule type" value="Genomic_DNA"/>
</dbReference>
<sequence>MEESIKLVIWDLDETFWKGTLSEEDVSSIPENINLVRWLTNRGIMNSIVSKNNFAEAKLKLQEIGIWDYFIFPVITWEAKGKLVQQVIEKCQLRSVNVLFLDDNHMNLEEAKFYNKGICAKLPSFICEMKNHPAFTGKDDSSHSRLKHYKILERKDVDKIEINNNEEFLKASGIRIQYIDDLTDHTERLLEILNRTNQLNYTKKRLDHKEVKSLIENHKLEKKLIKVIDKYGDYGFVGFYAVDQLKNELEHFVFSCRIINLGIEQFVYSSLNFPKINIVPDVAIPLNLSKPDWISVIDKARISTHISESKNDTSKCKILFKGECDLFQMLYYLQDYDCDVIRESNYNGNNNFIINREHTQMLIDSREMSKEQVNYLVKKLPFIDYKSYRSSVFTDTYNVFVYSLIMDFTQEMYEHKKLDLKIPFGGNNINITNQNTWDKFIKNCRERNHLGISKEFLQFFSENFVHRGKISINDFRRNLSSIRDGIPLYIPIIFMNGSEVEFSAEWESYDTERSRVMNLALDQFIEQTPNCYLLDIRKFVYSPDHVTYGMNRYKRRCYKEIANDLIGILQSLDTIQITKKWISLTPVIDLVKPLYRWLRRRFLRVKRFLKFK</sequence>
<dbReference type="RefSeq" id="WP_101309532.1">
    <property type="nucleotide sequence ID" value="NZ_MVDE01000011.1"/>
</dbReference>
<accession>A0A2N3I9L8</accession>
<proteinExistence type="predicted"/>
<evidence type="ECO:0000313" key="2">
    <source>
        <dbReference type="Proteomes" id="UP000233618"/>
    </source>
</evidence>
<dbReference type="AlphaFoldDB" id="A0A2N3I9L8"/>
<keyword evidence="2" id="KW-1185">Reference proteome</keyword>
<organism evidence="1 2">
    <name type="scientific">Labilibaculum manganireducens</name>
    <dbReference type="NCBI Taxonomy" id="1940525"/>
    <lineage>
        <taxon>Bacteria</taxon>
        <taxon>Pseudomonadati</taxon>
        <taxon>Bacteroidota</taxon>
        <taxon>Bacteroidia</taxon>
        <taxon>Marinilabiliales</taxon>
        <taxon>Marinifilaceae</taxon>
        <taxon>Labilibaculum</taxon>
    </lineage>
</organism>
<evidence type="ECO:0000313" key="1">
    <source>
        <dbReference type="EMBL" id="PKQ66958.1"/>
    </source>
</evidence>
<dbReference type="SUPFAM" id="SSF56784">
    <property type="entry name" value="HAD-like"/>
    <property type="match status" value="1"/>
</dbReference>
<gene>
    <name evidence="1" type="ORF">BZG01_09150</name>
</gene>
<dbReference type="InterPro" id="IPR023214">
    <property type="entry name" value="HAD_sf"/>
</dbReference>
<dbReference type="Gene3D" id="3.40.50.1000">
    <property type="entry name" value="HAD superfamily/HAD-like"/>
    <property type="match status" value="1"/>
</dbReference>
<name>A0A2N3I9L8_9BACT</name>
<reference evidence="1 2" key="1">
    <citation type="journal article" date="2017" name="Front. Microbiol.">
        <title>Labilibaculum manganireducens gen. nov., sp. nov. and Labilibaculum filiforme sp. nov., Novel Bacteroidetes Isolated from Subsurface Sediments of the Baltic Sea.</title>
        <authorList>
            <person name="Vandieken V."/>
            <person name="Marshall I.P."/>
            <person name="Niemann H."/>
            <person name="Engelen B."/>
            <person name="Cypionka H."/>
        </authorList>
    </citation>
    <scope>NUCLEOTIDE SEQUENCE [LARGE SCALE GENOMIC DNA]</scope>
    <source>
        <strain evidence="1 2">59.10-2M</strain>
    </source>
</reference>
<comment type="caution">
    <text evidence="1">The sequence shown here is derived from an EMBL/GenBank/DDBJ whole genome shotgun (WGS) entry which is preliminary data.</text>
</comment>
<dbReference type="InterPro" id="IPR036412">
    <property type="entry name" value="HAD-like_sf"/>
</dbReference>